<proteinExistence type="predicted"/>
<dbReference type="SUPFAM" id="SSF88697">
    <property type="entry name" value="PUA domain-like"/>
    <property type="match status" value="1"/>
</dbReference>
<dbReference type="Gene3D" id="3.10.590.10">
    <property type="entry name" value="ph1033 like domains"/>
    <property type="match status" value="1"/>
</dbReference>
<dbReference type="PANTHER" id="PTHR14087">
    <property type="entry name" value="THYMOCYTE NUCLEAR PROTEIN 1"/>
    <property type="match status" value="1"/>
</dbReference>
<organism evidence="2 3">
    <name type="scientific">Aliidiomarina halalkaliphila</name>
    <dbReference type="NCBI Taxonomy" id="2593535"/>
    <lineage>
        <taxon>Bacteria</taxon>
        <taxon>Pseudomonadati</taxon>
        <taxon>Pseudomonadota</taxon>
        <taxon>Gammaproteobacteria</taxon>
        <taxon>Alteromonadales</taxon>
        <taxon>Idiomarinaceae</taxon>
        <taxon>Aliidiomarina</taxon>
    </lineage>
</organism>
<dbReference type="Pfam" id="PF01878">
    <property type="entry name" value="EVE"/>
    <property type="match status" value="1"/>
</dbReference>
<evidence type="ECO:0000313" key="2">
    <source>
        <dbReference type="EMBL" id="TRW48872.1"/>
    </source>
</evidence>
<dbReference type="RefSeq" id="WP_143235858.1">
    <property type="nucleotide sequence ID" value="NZ_VJWL01000002.1"/>
</dbReference>
<sequence length="154" mass="17684">MPKQFWLMKTEPDECSIDDFAKNPTQPIRWDGVRNFQARNFIRDMDLGDHVLIYHSSCKHIGIAGIVTVAKSAYPDPSQFDPRSPYYDAKSSDDNPRWSAVDLVFTTKFPRILSLDELKQLPALDKNPLVKKGNRLSVIPFTETEWNAILEESK</sequence>
<reference evidence="2 3" key="1">
    <citation type="submission" date="2019-07" db="EMBL/GenBank/DDBJ databases">
        <authorList>
            <person name="Yang M."/>
            <person name="Zhao D."/>
            <person name="Xiang H."/>
        </authorList>
    </citation>
    <scope>NUCLEOTIDE SEQUENCE [LARGE SCALE GENOMIC DNA]</scope>
    <source>
        <strain evidence="2 3">IM1326</strain>
    </source>
</reference>
<dbReference type="InterPro" id="IPR015947">
    <property type="entry name" value="PUA-like_sf"/>
</dbReference>
<dbReference type="EMBL" id="VJWL01000002">
    <property type="protein sequence ID" value="TRW48872.1"/>
    <property type="molecule type" value="Genomic_DNA"/>
</dbReference>
<feature type="domain" description="EVE" evidence="1">
    <location>
        <begin position="4"/>
        <end position="151"/>
    </location>
</feature>
<dbReference type="Proteomes" id="UP000320359">
    <property type="component" value="Unassembled WGS sequence"/>
</dbReference>
<gene>
    <name evidence="2" type="ORF">FM042_07775</name>
</gene>
<dbReference type="InterPro" id="IPR052181">
    <property type="entry name" value="5hmC_binding"/>
</dbReference>
<evidence type="ECO:0000259" key="1">
    <source>
        <dbReference type="Pfam" id="PF01878"/>
    </source>
</evidence>
<name>A0A552X1F2_9GAMM</name>
<comment type="caution">
    <text evidence="2">The sequence shown here is derived from an EMBL/GenBank/DDBJ whole genome shotgun (WGS) entry which is preliminary data.</text>
</comment>
<dbReference type="InterPro" id="IPR002740">
    <property type="entry name" value="EVE_domain"/>
</dbReference>
<keyword evidence="3" id="KW-1185">Reference proteome</keyword>
<dbReference type="OrthoDB" id="9791347at2"/>
<dbReference type="AlphaFoldDB" id="A0A552X1F2"/>
<protein>
    <submittedName>
        <fullName evidence="2">EVE domain-containing protein</fullName>
    </submittedName>
</protein>
<accession>A0A552X1F2</accession>
<dbReference type="CDD" id="cd21133">
    <property type="entry name" value="EVE"/>
    <property type="match status" value="1"/>
</dbReference>
<dbReference type="InterPro" id="IPR047197">
    <property type="entry name" value="THYN1-like_EVE"/>
</dbReference>
<dbReference type="PANTHER" id="PTHR14087:SF7">
    <property type="entry name" value="THYMOCYTE NUCLEAR PROTEIN 1"/>
    <property type="match status" value="1"/>
</dbReference>
<evidence type="ECO:0000313" key="3">
    <source>
        <dbReference type="Proteomes" id="UP000320359"/>
    </source>
</evidence>